<proteinExistence type="predicted"/>
<accession>A0A1G8AFG2</accession>
<gene>
    <name evidence="1" type="ORF">SAMN05216588_103141</name>
</gene>
<dbReference type="AlphaFoldDB" id="A0A1G8AFG2"/>
<dbReference type="Proteomes" id="UP000198606">
    <property type="component" value="Unassembled WGS sequence"/>
</dbReference>
<reference evidence="1 2" key="1">
    <citation type="submission" date="2016-10" db="EMBL/GenBank/DDBJ databases">
        <authorList>
            <person name="de Groot N.N."/>
        </authorList>
    </citation>
    <scope>NUCLEOTIDE SEQUENCE [LARGE SCALE GENOMIC DNA]</scope>
    <source>
        <strain evidence="1 2">LMG 18387</strain>
    </source>
</reference>
<sequence>MPAPMARQIAAKHDLRGHMLAWDPFSLLGCDLNGSQGDHERFES</sequence>
<organism evidence="1 2">
    <name type="scientific">Phytopseudomonas flavescens</name>
    <dbReference type="NCBI Taxonomy" id="29435"/>
    <lineage>
        <taxon>Bacteria</taxon>
        <taxon>Pseudomonadati</taxon>
        <taxon>Pseudomonadota</taxon>
        <taxon>Gammaproteobacteria</taxon>
        <taxon>Pseudomonadales</taxon>
        <taxon>Pseudomonadaceae</taxon>
        <taxon>Phytopseudomonas</taxon>
    </lineage>
</organism>
<dbReference type="EMBL" id="FNDG01000003">
    <property type="protein sequence ID" value="SDH19704.1"/>
    <property type="molecule type" value="Genomic_DNA"/>
</dbReference>
<protein>
    <submittedName>
        <fullName evidence="1">Uncharacterized protein</fullName>
    </submittedName>
</protein>
<evidence type="ECO:0000313" key="2">
    <source>
        <dbReference type="Proteomes" id="UP000198606"/>
    </source>
</evidence>
<dbReference type="STRING" id="29435.SAMN05216588_103141"/>
<name>A0A1G8AFG2_9GAMM</name>
<evidence type="ECO:0000313" key="1">
    <source>
        <dbReference type="EMBL" id="SDH19704.1"/>
    </source>
</evidence>